<keyword evidence="9" id="KW-1133">Transmembrane helix</keyword>
<dbReference type="SMART" id="SM00607">
    <property type="entry name" value="FTP"/>
    <property type="match status" value="1"/>
</dbReference>
<feature type="region of interest" description="Disordered" evidence="8">
    <location>
        <begin position="1016"/>
        <end position="1056"/>
    </location>
</feature>
<feature type="region of interest" description="Disordered" evidence="8">
    <location>
        <begin position="1164"/>
        <end position="1200"/>
    </location>
</feature>
<name>C3YS46_BRAFL</name>
<dbReference type="Gene3D" id="3.10.100.10">
    <property type="entry name" value="Mannose-Binding Protein A, subunit A"/>
    <property type="match status" value="1"/>
</dbReference>
<proteinExistence type="inferred from homology"/>
<dbReference type="PANTHER" id="PTHR45713">
    <property type="entry name" value="FTP DOMAIN-CONTAINING PROTEIN"/>
    <property type="match status" value="1"/>
</dbReference>
<sequence length="1267" mass="140650">MGTYSQLPVTAGFVGNQNYGPGAIRQVEMTEQYPGTYGSHDDPANVSHYTEEEDINGPGQASHQSGHDGQPTAEDTDRLDRNGARILENPMYAAGALRQDDGGPSASSFREEETKEESPGTDEFHAYENPDNDVYHCIDDDESTSPRQASQQSGHGGKSAEDTDKTGRNGDLMENPMYAGGVLRQDEGGNNDAGNSCVFPRCFNVTSHRSFVILLVIIAIVVAAVIGAGACLVVFFTTVQETHPPTLNSSLEWNGCPTVVLYGSTAVQVARMTSYTMTGDTREGHPVYYSNATCDFLYYKCGDYLEWCVGPQVGGGSRSVKISDSHLYADGINETFFLWDGRQWRNNSDVKIACSDDVPAGAVVPQPVSNTTDCTRVHLHGDNTYQPSRMTTYTRTNQTSGGRPVYVSDRDSRDFLFFLGDCNQWWVGRTIGKDFGYAYIKDCAMTPDQTRPVWELWHGSGWRFVPSVHATCFAPKKKWRDDARCGPWYPAEDGNPAECDPASGHPCCSRSNWCGNTAAHCDCPDYCVDYRKIEANLALGKSAFQTTTFYGFMVNGFASHAVDGNTNTWYHDGSCTHTAEGKDNPAWWVDLGQSYEIGRVTIFNRQDCCSERINPFNIHIGDSDQVSTNPRCGGDHQMNLNQPSISVSCQGMKGRYVGVRLPGAYRILTLCEVQVQGHSGHPPLVNGFSVRRGDCPGSDISSISGEDGITLEDCAERCTSHADCVAFMFFDNNRCFPKSQTCEDTTKDNLKNVFYDKEKGDGYKQGCKYGYIQHKRHCFRLVSTPMQFWDAQKACVAEGASLAMPKTKGLDRALRRLVKTSGGNADYWIGMVDDGFDWKWVDGKRLGRYQFLGQLPYCKESSWQGYNPSEKLYCDHVTTSLTVYQTFLINSCPNAQSWTRWAYNLMATRKTSTQGRPLPALPDSKLLSPSRQDVDTADRNIEVHDNCENPNSKVCGHLRHTGTQRTELTDIRTYSQLPGPVTAGFVGNQKYGAGALRQVEMQECTILYIETIEQYPDTYGSNDEPADESHYTEDEDTNDPRQASQQSGQLTADLEDADRMGRNGARLLENPMYAAGVLSQNDGGPSSSSFREEETKEESPGTEEFHAYENPDNDGYHYIDDDEITNPRQASQQHGGQPTAEDTDETGRNYTGLLKSPMYREGVLHQDDGEPIKNTPRSKHSEKKTAEDIDKNGRNSTGLLKNPMYVSGVLRQDFGGDSSSNTQQFSGAGWYVKPTSVTIPRHPNRFYTGEQKWKPLGWFSKLYSAFC</sequence>
<evidence type="ECO:0008006" key="13">
    <source>
        <dbReference type="Google" id="ProtNLM"/>
    </source>
</evidence>
<dbReference type="InParanoid" id="C3YS46"/>
<evidence type="ECO:0000256" key="6">
    <source>
        <dbReference type="ARBA" id="ARBA00022837"/>
    </source>
</evidence>
<evidence type="ECO:0000256" key="9">
    <source>
        <dbReference type="SAM" id="Phobius"/>
    </source>
</evidence>
<dbReference type="GO" id="GO:0010185">
    <property type="term" value="P:regulation of cellular defense response"/>
    <property type="evidence" value="ECO:0007669"/>
    <property type="project" value="UniProtKB-ARBA"/>
</dbReference>
<evidence type="ECO:0000256" key="1">
    <source>
        <dbReference type="ARBA" id="ARBA00002219"/>
    </source>
</evidence>
<comment type="subunit">
    <text evidence="3">Homotrimer.</text>
</comment>
<gene>
    <name evidence="12" type="ORF">BRAFLDRAFT_79129</name>
</gene>
<feature type="domain" description="C-type lectin" evidence="10">
    <location>
        <begin position="774"/>
        <end position="892"/>
    </location>
</feature>
<keyword evidence="4" id="KW-0479">Metal-binding</keyword>
<feature type="transmembrane region" description="Helical" evidence="9">
    <location>
        <begin position="211"/>
        <end position="236"/>
    </location>
</feature>
<feature type="region of interest" description="Disordered" evidence="8">
    <location>
        <begin position="33"/>
        <end position="77"/>
    </location>
</feature>
<organism>
    <name type="scientific">Branchiostoma floridae</name>
    <name type="common">Florida lancelet</name>
    <name type="synonym">Amphioxus</name>
    <dbReference type="NCBI Taxonomy" id="7739"/>
    <lineage>
        <taxon>Eukaryota</taxon>
        <taxon>Metazoa</taxon>
        <taxon>Chordata</taxon>
        <taxon>Cephalochordata</taxon>
        <taxon>Leptocardii</taxon>
        <taxon>Amphioxiformes</taxon>
        <taxon>Branchiostomatidae</taxon>
        <taxon>Branchiostoma</taxon>
    </lineage>
</organism>
<accession>C3YS46</accession>
<dbReference type="PROSITE" id="PS50948">
    <property type="entry name" value="PAN"/>
    <property type="match status" value="1"/>
</dbReference>
<reference evidence="12" key="1">
    <citation type="journal article" date="2008" name="Nature">
        <title>The amphioxus genome and the evolution of the chordate karyotype.</title>
        <authorList>
            <consortium name="US DOE Joint Genome Institute (JGI-PGF)"/>
            <person name="Putnam N.H."/>
            <person name="Butts T."/>
            <person name="Ferrier D.E.K."/>
            <person name="Furlong R.F."/>
            <person name="Hellsten U."/>
            <person name="Kawashima T."/>
            <person name="Robinson-Rechavi M."/>
            <person name="Shoguchi E."/>
            <person name="Terry A."/>
            <person name="Yu J.-K."/>
            <person name="Benito-Gutierrez E.L."/>
            <person name="Dubchak I."/>
            <person name="Garcia-Fernandez J."/>
            <person name="Gibson-Brown J.J."/>
            <person name="Grigoriev I.V."/>
            <person name="Horton A.C."/>
            <person name="de Jong P.J."/>
            <person name="Jurka J."/>
            <person name="Kapitonov V.V."/>
            <person name="Kohara Y."/>
            <person name="Kuroki Y."/>
            <person name="Lindquist E."/>
            <person name="Lucas S."/>
            <person name="Osoegawa K."/>
            <person name="Pennacchio L.A."/>
            <person name="Salamov A.A."/>
            <person name="Satou Y."/>
            <person name="Sauka-Spengler T."/>
            <person name="Schmutz J."/>
            <person name="Shin-I T."/>
            <person name="Toyoda A."/>
            <person name="Bronner-Fraser M."/>
            <person name="Fujiyama A."/>
            <person name="Holland L.Z."/>
            <person name="Holland P.W.H."/>
            <person name="Satoh N."/>
            <person name="Rokhsar D.S."/>
        </authorList>
    </citation>
    <scope>NUCLEOTIDE SEQUENCE [LARGE SCALE GENOMIC DNA]</scope>
    <source>
        <strain evidence="12">S238N-H82</strain>
        <tissue evidence="12">Testes</tissue>
    </source>
</reference>
<dbReference type="InterPro" id="IPR008979">
    <property type="entry name" value="Galactose-bd-like_sf"/>
</dbReference>
<dbReference type="InterPro" id="IPR006585">
    <property type="entry name" value="FTP1"/>
</dbReference>
<dbReference type="PANTHER" id="PTHR45713:SF6">
    <property type="entry name" value="F5_8 TYPE C DOMAIN-CONTAINING PROTEIN"/>
    <property type="match status" value="1"/>
</dbReference>
<evidence type="ECO:0000259" key="11">
    <source>
        <dbReference type="PROSITE" id="PS50948"/>
    </source>
</evidence>
<keyword evidence="9" id="KW-0812">Transmembrane</keyword>
<feature type="compositionally biased region" description="Basic and acidic residues" evidence="8">
    <location>
        <begin position="1183"/>
        <end position="1193"/>
    </location>
</feature>
<dbReference type="SMART" id="SM00034">
    <property type="entry name" value="CLECT"/>
    <property type="match status" value="1"/>
</dbReference>
<dbReference type="CDD" id="cd00037">
    <property type="entry name" value="CLECT"/>
    <property type="match status" value="1"/>
</dbReference>
<feature type="region of interest" description="Disordered" evidence="8">
    <location>
        <begin position="1076"/>
        <end position="1152"/>
    </location>
</feature>
<dbReference type="InterPro" id="IPR001304">
    <property type="entry name" value="C-type_lectin-like"/>
</dbReference>
<feature type="compositionally biased region" description="Polar residues" evidence="8">
    <location>
        <begin position="1126"/>
        <end position="1136"/>
    </location>
</feature>
<feature type="compositionally biased region" description="Polar residues" evidence="8">
    <location>
        <begin position="1040"/>
        <end position="1050"/>
    </location>
</feature>
<evidence type="ECO:0000259" key="10">
    <source>
        <dbReference type="PROSITE" id="PS50041"/>
    </source>
</evidence>
<dbReference type="PROSITE" id="PS50041">
    <property type="entry name" value="C_TYPE_LECTIN_2"/>
    <property type="match status" value="1"/>
</dbReference>
<evidence type="ECO:0000313" key="12">
    <source>
        <dbReference type="EMBL" id="EEN56951.1"/>
    </source>
</evidence>
<dbReference type="GO" id="GO:0042806">
    <property type="term" value="F:fucose binding"/>
    <property type="evidence" value="ECO:0007669"/>
    <property type="project" value="UniProtKB-ARBA"/>
</dbReference>
<dbReference type="CDD" id="cd10909">
    <property type="entry name" value="ChtBD1_GH18_2"/>
    <property type="match status" value="1"/>
</dbReference>
<feature type="compositionally biased region" description="Basic and acidic residues" evidence="8">
    <location>
        <begin position="109"/>
        <end position="138"/>
    </location>
</feature>
<dbReference type="SUPFAM" id="SSF49785">
    <property type="entry name" value="Galactose-binding domain-like"/>
    <property type="match status" value="1"/>
</dbReference>
<dbReference type="InterPro" id="IPR016187">
    <property type="entry name" value="CTDL_fold"/>
</dbReference>
<feature type="compositionally biased region" description="Basic and acidic residues" evidence="8">
    <location>
        <begin position="158"/>
        <end position="168"/>
    </location>
</feature>
<dbReference type="Pfam" id="PF22633">
    <property type="entry name" value="F5_F8_type_C_2"/>
    <property type="match status" value="1"/>
</dbReference>
<evidence type="ECO:0000256" key="5">
    <source>
        <dbReference type="ARBA" id="ARBA00022734"/>
    </source>
</evidence>
<protein>
    <recommendedName>
        <fullName evidence="13">C-type lectin domain-containing protein</fullName>
    </recommendedName>
</protein>
<dbReference type="FunFam" id="2.60.120.260:FF:000105">
    <property type="entry name" value="Sushi, von Willebrand factor type A, EGF and pentraxin domain-containing protein 1"/>
    <property type="match status" value="1"/>
</dbReference>
<evidence type="ECO:0000256" key="3">
    <source>
        <dbReference type="ARBA" id="ARBA00011233"/>
    </source>
</evidence>
<keyword evidence="5" id="KW-0430">Lectin</keyword>
<keyword evidence="9" id="KW-0472">Membrane</keyword>
<dbReference type="GO" id="GO:0001868">
    <property type="term" value="P:regulation of complement activation, lectin pathway"/>
    <property type="evidence" value="ECO:0007669"/>
    <property type="project" value="UniProtKB-ARBA"/>
</dbReference>
<dbReference type="InterPro" id="IPR003609">
    <property type="entry name" value="Pan_app"/>
</dbReference>
<keyword evidence="7" id="KW-1015">Disulfide bond</keyword>
<feature type="domain" description="Apple" evidence="11">
    <location>
        <begin position="695"/>
        <end position="767"/>
    </location>
</feature>
<comment type="function">
    <text evidence="1">Acts as a defensive agent. Recognizes blood group fucosylated oligosaccharides including A, B, H and Lewis B-type antigens. Does not recognize Lewis A antigen and has low affinity for monovalent haptens.</text>
</comment>
<dbReference type="Pfam" id="PF00059">
    <property type="entry name" value="Lectin_C"/>
    <property type="match status" value="1"/>
</dbReference>
<dbReference type="AlphaFoldDB" id="C3YS46"/>
<dbReference type="Gene3D" id="2.60.120.260">
    <property type="entry name" value="Galactose-binding domain-like"/>
    <property type="match status" value="1"/>
</dbReference>
<comment type="similarity">
    <text evidence="2">Belongs to the fucolectin family.</text>
</comment>
<keyword evidence="6" id="KW-0106">Calcium</keyword>
<feature type="compositionally biased region" description="Polar residues" evidence="8">
    <location>
        <begin position="1078"/>
        <end position="1089"/>
    </location>
</feature>
<feature type="compositionally biased region" description="Basic and acidic residues" evidence="8">
    <location>
        <begin position="1090"/>
        <end position="1119"/>
    </location>
</feature>
<evidence type="ECO:0000256" key="2">
    <source>
        <dbReference type="ARBA" id="ARBA00010147"/>
    </source>
</evidence>
<evidence type="ECO:0000256" key="4">
    <source>
        <dbReference type="ARBA" id="ARBA00022723"/>
    </source>
</evidence>
<dbReference type="GO" id="GO:0046872">
    <property type="term" value="F:metal ion binding"/>
    <property type="evidence" value="ECO:0007669"/>
    <property type="project" value="UniProtKB-KW"/>
</dbReference>
<evidence type="ECO:0000256" key="8">
    <source>
        <dbReference type="SAM" id="MobiDB-lite"/>
    </source>
</evidence>
<dbReference type="EMBL" id="GG666548">
    <property type="protein sequence ID" value="EEN56951.1"/>
    <property type="molecule type" value="Genomic_DNA"/>
</dbReference>
<feature type="region of interest" description="Disordered" evidence="8">
    <location>
        <begin position="92"/>
        <end position="176"/>
    </location>
</feature>
<dbReference type="InterPro" id="IPR051941">
    <property type="entry name" value="BG_Antigen-Binding_Lectin"/>
</dbReference>
<dbReference type="SUPFAM" id="SSF56436">
    <property type="entry name" value="C-type lectin-like"/>
    <property type="match status" value="1"/>
</dbReference>
<dbReference type="Gene3D" id="3.50.4.10">
    <property type="entry name" value="Hepatocyte Growth Factor"/>
    <property type="match status" value="1"/>
</dbReference>
<dbReference type="InterPro" id="IPR016186">
    <property type="entry name" value="C-type_lectin-like/link_sf"/>
</dbReference>
<evidence type="ECO:0000256" key="7">
    <source>
        <dbReference type="ARBA" id="ARBA00023157"/>
    </source>
</evidence>